<evidence type="ECO:0000313" key="4">
    <source>
        <dbReference type="Proteomes" id="UP000678228"/>
    </source>
</evidence>
<dbReference type="EMBL" id="JAGKSQ010000003">
    <property type="protein sequence ID" value="MBP3951211.1"/>
    <property type="molecule type" value="Genomic_DNA"/>
</dbReference>
<dbReference type="Pfam" id="PF13115">
    <property type="entry name" value="YtkA"/>
    <property type="match status" value="1"/>
</dbReference>
<comment type="caution">
    <text evidence="3">The sequence shown here is derived from an EMBL/GenBank/DDBJ whole genome shotgun (WGS) entry which is preliminary data.</text>
</comment>
<accession>A0A940WRY2</accession>
<dbReference type="AlphaFoldDB" id="A0A940WRY2"/>
<sequence length="247" mass="27595">MKKYIMLLLIVLLSACGQDELNSGGQAVELLPIEVELVAPLEANTNEEITFEASVTQGEELVDDADEVLFEIWLEGQKESGQTLEPSEQEENNYFITHTFTEPGTYHVQAHVTARELHRMPVAQITISEEPQEQAHAEHDHENDSTDNEQAEKHEHQHHHGEVEIDAQVVDSELLLSATLDGSMLKGAKLTIEVKDSSGETVKWLDLSEKEAGIYVGSESDLEGPTDVVIHIVKDEFHEHVEKNIAF</sequence>
<feature type="region of interest" description="Disordered" evidence="1">
    <location>
        <begin position="130"/>
        <end position="160"/>
    </location>
</feature>
<evidence type="ECO:0000313" key="3">
    <source>
        <dbReference type="EMBL" id="MBP3951211.1"/>
    </source>
</evidence>
<evidence type="ECO:0000259" key="2">
    <source>
        <dbReference type="Pfam" id="PF13115"/>
    </source>
</evidence>
<dbReference type="RefSeq" id="WP_210596905.1">
    <property type="nucleotide sequence ID" value="NZ_JAGKSQ010000003.1"/>
</dbReference>
<dbReference type="PROSITE" id="PS51257">
    <property type="entry name" value="PROKAR_LIPOPROTEIN"/>
    <property type="match status" value="1"/>
</dbReference>
<gene>
    <name evidence="3" type="ORF">J7W16_08685</name>
</gene>
<name>A0A940WRY2_9BACI</name>
<feature type="domain" description="YtkA-like" evidence="2">
    <location>
        <begin position="32"/>
        <end position="111"/>
    </location>
</feature>
<organism evidence="3 4">
    <name type="scientific">Halalkalibacter suaedae</name>
    <dbReference type="NCBI Taxonomy" id="2822140"/>
    <lineage>
        <taxon>Bacteria</taxon>
        <taxon>Bacillati</taxon>
        <taxon>Bacillota</taxon>
        <taxon>Bacilli</taxon>
        <taxon>Bacillales</taxon>
        <taxon>Bacillaceae</taxon>
        <taxon>Halalkalibacter</taxon>
    </lineage>
</organism>
<dbReference type="Proteomes" id="UP000678228">
    <property type="component" value="Unassembled WGS sequence"/>
</dbReference>
<dbReference type="InterPro" id="IPR032693">
    <property type="entry name" value="YtkA-like_dom"/>
</dbReference>
<reference evidence="3" key="1">
    <citation type="submission" date="2021-03" db="EMBL/GenBank/DDBJ databases">
        <title>Bacillus suaedae sp. nov., isolated from Suaeda aralocaspica.</title>
        <authorList>
            <person name="Lei R.F.R."/>
        </authorList>
    </citation>
    <scope>NUCLEOTIDE SEQUENCE</scope>
    <source>
        <strain evidence="3">YZJH907-2</strain>
    </source>
</reference>
<proteinExistence type="predicted"/>
<feature type="compositionally biased region" description="Basic and acidic residues" evidence="1">
    <location>
        <begin position="133"/>
        <end position="160"/>
    </location>
</feature>
<protein>
    <submittedName>
        <fullName evidence="3">FixH family protein</fullName>
    </submittedName>
</protein>
<evidence type="ECO:0000256" key="1">
    <source>
        <dbReference type="SAM" id="MobiDB-lite"/>
    </source>
</evidence>
<keyword evidence="4" id="KW-1185">Reference proteome</keyword>